<dbReference type="Proteomes" id="UP000803884">
    <property type="component" value="Unassembled WGS sequence"/>
</dbReference>
<dbReference type="EMBL" id="JAAQHG020000009">
    <property type="protein sequence ID" value="KAL1587724.1"/>
    <property type="molecule type" value="Genomic_DNA"/>
</dbReference>
<protein>
    <recommendedName>
        <fullName evidence="4">Ricin B lectin domain-containing protein</fullName>
    </recommendedName>
</protein>
<accession>A0AB34KRW1</accession>
<feature type="compositionally biased region" description="Basic and acidic residues" evidence="1">
    <location>
        <begin position="277"/>
        <end position="309"/>
    </location>
</feature>
<feature type="compositionally biased region" description="Low complexity" evidence="1">
    <location>
        <begin position="391"/>
        <end position="401"/>
    </location>
</feature>
<evidence type="ECO:0008006" key="4">
    <source>
        <dbReference type="Google" id="ProtNLM"/>
    </source>
</evidence>
<feature type="compositionally biased region" description="Polar residues" evidence="1">
    <location>
        <begin position="17"/>
        <end position="27"/>
    </location>
</feature>
<comment type="caution">
    <text evidence="2">The sequence shown here is derived from an EMBL/GenBank/DDBJ whole genome shotgun (WGS) entry which is preliminary data.</text>
</comment>
<dbReference type="InterPro" id="IPR035992">
    <property type="entry name" value="Ricin_B-like_lectins"/>
</dbReference>
<feature type="compositionally biased region" description="Basic and acidic residues" evidence="1">
    <location>
        <begin position="351"/>
        <end position="371"/>
    </location>
</feature>
<proteinExistence type="predicted"/>
<dbReference type="AlphaFoldDB" id="A0AB34KRW1"/>
<feature type="region of interest" description="Disordered" evidence="1">
    <location>
        <begin position="187"/>
        <end position="413"/>
    </location>
</feature>
<feature type="compositionally biased region" description="Basic and acidic residues" evidence="1">
    <location>
        <begin position="187"/>
        <end position="205"/>
    </location>
</feature>
<name>A0AB34KRW1_9PEZI</name>
<feature type="compositionally biased region" description="Polar residues" evidence="1">
    <location>
        <begin position="341"/>
        <end position="350"/>
    </location>
</feature>
<organism evidence="2 3">
    <name type="scientific">Cladosporium halotolerans</name>
    <dbReference type="NCBI Taxonomy" id="1052096"/>
    <lineage>
        <taxon>Eukaryota</taxon>
        <taxon>Fungi</taxon>
        <taxon>Dikarya</taxon>
        <taxon>Ascomycota</taxon>
        <taxon>Pezizomycotina</taxon>
        <taxon>Dothideomycetes</taxon>
        <taxon>Dothideomycetidae</taxon>
        <taxon>Cladosporiales</taxon>
        <taxon>Cladosporiaceae</taxon>
        <taxon>Cladosporium</taxon>
    </lineage>
</organism>
<gene>
    <name evidence="2" type="ORF">WHR41_03549</name>
</gene>
<feature type="region of interest" description="Disordered" evidence="1">
    <location>
        <begin position="17"/>
        <end position="40"/>
    </location>
</feature>
<evidence type="ECO:0000313" key="2">
    <source>
        <dbReference type="EMBL" id="KAL1587724.1"/>
    </source>
</evidence>
<dbReference type="GeneID" id="96004993"/>
<dbReference type="RefSeq" id="XP_069230829.1">
    <property type="nucleotide sequence ID" value="XM_069372155.1"/>
</dbReference>
<feature type="compositionally biased region" description="Basic and acidic residues" evidence="1">
    <location>
        <begin position="317"/>
        <end position="340"/>
    </location>
</feature>
<feature type="compositionally biased region" description="Basic and acidic residues" evidence="1">
    <location>
        <begin position="240"/>
        <end position="269"/>
    </location>
</feature>
<evidence type="ECO:0000256" key="1">
    <source>
        <dbReference type="SAM" id="MobiDB-lite"/>
    </source>
</evidence>
<evidence type="ECO:0000313" key="3">
    <source>
        <dbReference type="Proteomes" id="UP000803884"/>
    </source>
</evidence>
<reference evidence="2 3" key="1">
    <citation type="journal article" date="2020" name="Microbiol. Resour. Announc.">
        <title>Draft Genome Sequence of a Cladosporium Species Isolated from the Mesophotic Ascidian Didemnum maculosum.</title>
        <authorList>
            <person name="Gioti A."/>
            <person name="Siaperas R."/>
            <person name="Nikolaivits E."/>
            <person name="Le Goff G."/>
            <person name="Ouazzani J."/>
            <person name="Kotoulas G."/>
            <person name="Topakas E."/>
        </authorList>
    </citation>
    <scope>NUCLEOTIDE SEQUENCE [LARGE SCALE GENOMIC DNA]</scope>
    <source>
        <strain evidence="2 3">TM138-S3</strain>
    </source>
</reference>
<sequence length="427" mass="46827">MSSSNKPFYITSVSNGHVLSNQANGSPSGVVAENRGDQGDEEKWTLEAGDEPNVVALKNASNGKYLHANGGTSWCTVGTGEKQWWRLSNDELSPPGACRLSPVPYPGVFLNHFQGQAARKGAVGIKVHMWQWEGHVPQWLSWYFMDANNVGFNPLAPGALSSASSDSGASKADLDSKLKALEEREAALAKKDKEQSAEWEKKMKNAQDGQAALAKKDKDQSAEWDKKMKDLQNRQASAVSEEKQRTDDYNKKLKELQAREDELAKKEQQAKSSKGATGDKSDKDDQTKKDADIQRKLDNLKSAEQKIAADRAALSKAKTDLAAKEKDLEQRRKKLEDRKPTNGQNGSAESDLQKKQRDNAQLEKRLARLEDQLANMNGSSDAEADKPQVNGTSNGSASKGAGSAGCGFKHYKPPRKINRKVVGLLYE</sequence>
<feature type="compositionally biased region" description="Basic and acidic residues" evidence="1">
    <location>
        <begin position="214"/>
        <end position="232"/>
    </location>
</feature>
<keyword evidence="3" id="KW-1185">Reference proteome</keyword>
<dbReference type="Gene3D" id="2.80.10.50">
    <property type="match status" value="1"/>
</dbReference>
<dbReference type="SUPFAM" id="SSF50370">
    <property type="entry name" value="Ricin B-like lectins"/>
    <property type="match status" value="1"/>
</dbReference>